<keyword evidence="3" id="KW-0813">Transport</keyword>
<dbReference type="Pfam" id="PF00810">
    <property type="entry name" value="ER_lumen_recept"/>
    <property type="match status" value="1"/>
</dbReference>
<gene>
    <name evidence="13 15" type="ORF">P152DRAFT_441861</name>
</gene>
<evidence type="ECO:0000256" key="1">
    <source>
        <dbReference type="ARBA" id="ARBA00004477"/>
    </source>
</evidence>
<dbReference type="PRINTS" id="PR00660">
    <property type="entry name" value="ERLUMENR"/>
</dbReference>
<feature type="transmembrane region" description="Helical" evidence="12">
    <location>
        <begin position="195"/>
        <end position="214"/>
    </location>
</feature>
<feature type="compositionally biased region" description="Acidic residues" evidence="11">
    <location>
        <begin position="302"/>
        <end position="311"/>
    </location>
</feature>
<dbReference type="OrthoDB" id="7694678at2759"/>
<evidence type="ECO:0000256" key="4">
    <source>
        <dbReference type="ARBA" id="ARBA00022692"/>
    </source>
</evidence>
<keyword evidence="6" id="KW-0931">ER-Golgi transport</keyword>
<evidence type="ECO:0000256" key="7">
    <source>
        <dbReference type="ARBA" id="ARBA00022927"/>
    </source>
</evidence>
<evidence type="ECO:0000256" key="3">
    <source>
        <dbReference type="ARBA" id="ARBA00022448"/>
    </source>
</evidence>
<evidence type="ECO:0008006" key="16">
    <source>
        <dbReference type="Google" id="ProtNLM"/>
    </source>
</evidence>
<dbReference type="GO" id="GO:0005789">
    <property type="term" value="C:endoplasmic reticulum membrane"/>
    <property type="evidence" value="ECO:0007669"/>
    <property type="project" value="UniProtKB-SubCell"/>
</dbReference>
<dbReference type="AlphaFoldDB" id="A0A6G1FUB5"/>
<proteinExistence type="inferred from homology"/>
<evidence type="ECO:0000313" key="15">
    <source>
        <dbReference type="RefSeq" id="XP_033530971.1"/>
    </source>
</evidence>
<keyword evidence="8 12" id="KW-1133">Transmembrane helix</keyword>
<reference evidence="15" key="3">
    <citation type="submission" date="2025-04" db="UniProtKB">
        <authorList>
            <consortium name="RefSeq"/>
        </authorList>
    </citation>
    <scope>IDENTIFICATION</scope>
    <source>
        <strain evidence="15">CBS 781.70</strain>
    </source>
</reference>
<evidence type="ECO:0000256" key="9">
    <source>
        <dbReference type="ARBA" id="ARBA00023136"/>
    </source>
</evidence>
<comment type="subcellular location">
    <subcellularLocation>
        <location evidence="1">Endoplasmic reticulum membrane</location>
        <topology evidence="1">Multi-pass membrane protein</topology>
    </subcellularLocation>
</comment>
<feature type="transmembrane region" description="Helical" evidence="12">
    <location>
        <begin position="103"/>
        <end position="122"/>
    </location>
</feature>
<dbReference type="PANTHER" id="PTHR10585">
    <property type="entry name" value="ER LUMEN PROTEIN RETAINING RECEPTOR"/>
    <property type="match status" value="1"/>
</dbReference>
<keyword evidence="9 12" id="KW-0472">Membrane</keyword>
<evidence type="ECO:0000256" key="5">
    <source>
        <dbReference type="ARBA" id="ARBA00022824"/>
    </source>
</evidence>
<dbReference type="RefSeq" id="XP_033530971.1">
    <property type="nucleotide sequence ID" value="XM_033677719.1"/>
</dbReference>
<feature type="region of interest" description="Disordered" evidence="11">
    <location>
        <begin position="250"/>
        <end position="332"/>
    </location>
</feature>
<accession>A0A6G1FUB5</accession>
<protein>
    <recommendedName>
        <fullName evidence="16">ER lumen protein retaining receptor</fullName>
    </recommendedName>
</protein>
<keyword evidence="7" id="KW-0653">Protein transport</keyword>
<keyword evidence="5" id="KW-0256">Endoplasmic reticulum</keyword>
<dbReference type="GO" id="GO:0006621">
    <property type="term" value="P:protein retention in ER lumen"/>
    <property type="evidence" value="ECO:0007669"/>
    <property type="project" value="InterPro"/>
</dbReference>
<feature type="transmembrane region" description="Helical" evidence="12">
    <location>
        <begin position="36"/>
        <end position="54"/>
    </location>
</feature>
<name>A0A6G1FUB5_9PEZI</name>
<organism evidence="13">
    <name type="scientific">Eremomyces bilateralis CBS 781.70</name>
    <dbReference type="NCBI Taxonomy" id="1392243"/>
    <lineage>
        <taxon>Eukaryota</taxon>
        <taxon>Fungi</taxon>
        <taxon>Dikarya</taxon>
        <taxon>Ascomycota</taxon>
        <taxon>Pezizomycotina</taxon>
        <taxon>Dothideomycetes</taxon>
        <taxon>Dothideomycetes incertae sedis</taxon>
        <taxon>Eremomycetales</taxon>
        <taxon>Eremomycetaceae</taxon>
        <taxon>Eremomyces</taxon>
    </lineage>
</organism>
<keyword evidence="10" id="KW-0675">Receptor</keyword>
<evidence type="ECO:0000256" key="10">
    <source>
        <dbReference type="ARBA" id="ARBA00023170"/>
    </source>
</evidence>
<dbReference type="GeneID" id="54418289"/>
<dbReference type="GO" id="GO:0046923">
    <property type="term" value="F:ER retention sequence binding"/>
    <property type="evidence" value="ECO:0007669"/>
    <property type="project" value="InterPro"/>
</dbReference>
<evidence type="ECO:0000256" key="8">
    <source>
        <dbReference type="ARBA" id="ARBA00022989"/>
    </source>
</evidence>
<evidence type="ECO:0000313" key="13">
    <source>
        <dbReference type="EMBL" id="KAF1809340.1"/>
    </source>
</evidence>
<dbReference type="EMBL" id="ML975173">
    <property type="protein sequence ID" value="KAF1809340.1"/>
    <property type="molecule type" value="Genomic_DNA"/>
</dbReference>
<sequence length="332" mass="37533">MAEYHVNSFRILGDIAHALSKIILIGTIHWNRSAEGVSLITQLLYLLVFCTRYLDIFWTPVNDGMLIYLFVFKVAYIVSSAYIVFLMWSIFPRTREREKAWRFGAYGLGAALIGCVPVLIIFENIGALSPLEVLWVFSIILESLCILPQLLLLRETTVPTVIDSLYLLTLGSYRAFYILNWIYRGATEHVFDPVAAIFGVIQTAFYVDFAWVYYSRQRVKLRGGGVVDSDDFSRGWLVGGILGRKHLDDNDADDGEADHARPAQKNTRWGGRGISISADDTVRDIERGSDDGARMPLTDPSAFEDDSDDEAPPPNAKHRPERLEDGDEWRDD</sequence>
<evidence type="ECO:0000256" key="2">
    <source>
        <dbReference type="ARBA" id="ARBA00010120"/>
    </source>
</evidence>
<reference evidence="15" key="2">
    <citation type="submission" date="2020-04" db="EMBL/GenBank/DDBJ databases">
        <authorList>
            <consortium name="NCBI Genome Project"/>
        </authorList>
    </citation>
    <scope>NUCLEOTIDE SEQUENCE</scope>
    <source>
        <strain evidence="15">CBS 781.70</strain>
    </source>
</reference>
<reference evidence="13 15" key="1">
    <citation type="submission" date="2020-01" db="EMBL/GenBank/DDBJ databases">
        <authorList>
            <consortium name="DOE Joint Genome Institute"/>
            <person name="Haridas S."/>
            <person name="Albert R."/>
            <person name="Binder M."/>
            <person name="Bloem J."/>
            <person name="Labutti K."/>
            <person name="Salamov A."/>
            <person name="Andreopoulos B."/>
            <person name="Baker S.E."/>
            <person name="Barry K."/>
            <person name="Bills G."/>
            <person name="Bluhm B.H."/>
            <person name="Cannon C."/>
            <person name="Castanera R."/>
            <person name="Culley D.E."/>
            <person name="Daum C."/>
            <person name="Ezra D."/>
            <person name="Gonzalez J.B."/>
            <person name="Henrissat B."/>
            <person name="Kuo A."/>
            <person name="Liang C."/>
            <person name="Lipzen A."/>
            <person name="Lutzoni F."/>
            <person name="Magnuson J."/>
            <person name="Mondo S."/>
            <person name="Nolan M."/>
            <person name="Ohm R."/>
            <person name="Pangilinan J."/>
            <person name="Park H.-J."/>
            <person name="Ramirez L."/>
            <person name="Alfaro M."/>
            <person name="Sun H."/>
            <person name="Tritt A."/>
            <person name="Yoshinaga Y."/>
            <person name="Zwiers L.-H."/>
            <person name="Turgeon B.G."/>
            <person name="Goodwin S.B."/>
            <person name="Spatafora J.W."/>
            <person name="Crous P.W."/>
            <person name="Grigoriev I.V."/>
        </authorList>
    </citation>
    <scope>NUCLEOTIDE SEQUENCE</scope>
    <source>
        <strain evidence="13 15">CBS 781.70</strain>
    </source>
</reference>
<feature type="transmembrane region" description="Helical" evidence="12">
    <location>
        <begin position="165"/>
        <end position="183"/>
    </location>
</feature>
<feature type="compositionally biased region" description="Basic and acidic residues" evidence="11">
    <location>
        <begin position="280"/>
        <end position="293"/>
    </location>
</feature>
<evidence type="ECO:0000256" key="6">
    <source>
        <dbReference type="ARBA" id="ARBA00022892"/>
    </source>
</evidence>
<dbReference type="InterPro" id="IPR000133">
    <property type="entry name" value="ER_ret_rcpt"/>
</dbReference>
<feature type="transmembrane region" description="Helical" evidence="12">
    <location>
        <begin position="66"/>
        <end position="91"/>
    </location>
</feature>
<keyword evidence="14" id="KW-1185">Reference proteome</keyword>
<comment type="similarity">
    <text evidence="2">Belongs to the ERD2 family.</text>
</comment>
<evidence type="ECO:0000256" key="11">
    <source>
        <dbReference type="SAM" id="MobiDB-lite"/>
    </source>
</evidence>
<dbReference type="Proteomes" id="UP000504638">
    <property type="component" value="Unplaced"/>
</dbReference>
<dbReference type="GO" id="GO:0015031">
    <property type="term" value="P:protein transport"/>
    <property type="evidence" value="ECO:0007669"/>
    <property type="project" value="UniProtKB-KW"/>
</dbReference>
<feature type="transmembrane region" description="Helical" evidence="12">
    <location>
        <begin position="134"/>
        <end position="153"/>
    </location>
</feature>
<dbReference type="GO" id="GO:0016192">
    <property type="term" value="P:vesicle-mediated transport"/>
    <property type="evidence" value="ECO:0007669"/>
    <property type="project" value="UniProtKB-KW"/>
</dbReference>
<evidence type="ECO:0000256" key="12">
    <source>
        <dbReference type="SAM" id="Phobius"/>
    </source>
</evidence>
<evidence type="ECO:0000313" key="14">
    <source>
        <dbReference type="Proteomes" id="UP000504638"/>
    </source>
</evidence>
<keyword evidence="4 12" id="KW-0812">Transmembrane</keyword>